<dbReference type="AlphaFoldDB" id="N1UBW4"/>
<protein>
    <submittedName>
        <fullName evidence="3">WGR domain protein</fullName>
    </submittedName>
</protein>
<dbReference type="EMBL" id="AHMI02000068">
    <property type="protein sequence ID" value="EMY15701.1"/>
    <property type="molecule type" value="Genomic_DNA"/>
</dbReference>
<dbReference type="Pfam" id="PF05406">
    <property type="entry name" value="WGR"/>
    <property type="match status" value="1"/>
</dbReference>
<dbReference type="InterPro" id="IPR008893">
    <property type="entry name" value="WGR_domain"/>
</dbReference>
<dbReference type="InterPro" id="IPR049809">
    <property type="entry name" value="YehF/YfeS-like_WGR"/>
</dbReference>
<dbReference type="CDD" id="cd07996">
    <property type="entry name" value="WGR_MMR_like"/>
    <property type="match status" value="1"/>
</dbReference>
<proteinExistence type="predicted"/>
<evidence type="ECO:0000313" key="4">
    <source>
        <dbReference type="Proteomes" id="UP000012249"/>
    </source>
</evidence>
<dbReference type="Proteomes" id="UP000012249">
    <property type="component" value="Unassembled WGS sequence"/>
</dbReference>
<accession>N1UBW4</accession>
<evidence type="ECO:0000313" key="3">
    <source>
        <dbReference type="EMBL" id="EMY15701.1"/>
    </source>
</evidence>
<dbReference type="PROSITE" id="PS51977">
    <property type="entry name" value="WGR"/>
    <property type="match status" value="1"/>
</dbReference>
<organism evidence="3 4">
    <name type="scientific">Leptospira weilii str. Ecochallenge</name>
    <dbReference type="NCBI Taxonomy" id="1049986"/>
    <lineage>
        <taxon>Bacteria</taxon>
        <taxon>Pseudomonadati</taxon>
        <taxon>Spirochaetota</taxon>
        <taxon>Spirochaetia</taxon>
        <taxon>Leptospirales</taxon>
        <taxon>Leptospiraceae</taxon>
        <taxon>Leptospira</taxon>
    </lineage>
</organism>
<gene>
    <name evidence="3" type="ORF">LEP1GSC043_0685</name>
</gene>
<dbReference type="Gene3D" id="2.20.140.10">
    <property type="entry name" value="WGR domain"/>
    <property type="match status" value="1"/>
</dbReference>
<evidence type="ECO:0000256" key="1">
    <source>
        <dbReference type="SAM" id="MobiDB-lite"/>
    </source>
</evidence>
<dbReference type="PANTHER" id="PTHR30634:SF13">
    <property type="entry name" value="PROTEIN YEHF"/>
    <property type="match status" value="1"/>
</dbReference>
<dbReference type="PANTHER" id="PTHR30634">
    <property type="entry name" value="OUTER MEMBRANE LOLAB LIPOPROTEIN INSERTION APPARATUS"/>
    <property type="match status" value="1"/>
</dbReference>
<feature type="region of interest" description="Disordered" evidence="1">
    <location>
        <begin position="69"/>
        <end position="90"/>
    </location>
</feature>
<feature type="compositionally biased region" description="Basic and acidic residues" evidence="1">
    <location>
        <begin position="75"/>
        <end position="90"/>
    </location>
</feature>
<comment type="caution">
    <text evidence="3">The sequence shown here is derived from an EMBL/GenBank/DDBJ whole genome shotgun (WGS) entry which is preliminary data.</text>
</comment>
<feature type="domain" description="WGR" evidence="2">
    <location>
        <begin position="1"/>
        <end position="75"/>
    </location>
</feature>
<sequence>MKHHLTYKDHKLWSIEVSGKSFTVKYRHTNTAGQSQTKTFGSEEECLNEAKKLLNEKLERGYVEGTNFANTKSASTDKKNQEPKDDKPNSIEKWKSIADIKDLQKSLVNAFSHLISEKPFIELLSRVMEKVVGVEVKNEMLYIKFVNEEKALIANTSSNKLQMLSFDELYLGDTGTFEADILESTSLADIEGQSPEVAISDYADWWLYHPNVKNKRNEPALCFISHAGGDIEGPFENSVDEVFLGSLAEYLGIEGILKLEIINDENSSVGSVTDINSFPLEFHEGKLQFATKYNDSYSSENIQCFSDQSHFVILNFWEHRVFDFSPQPKETFALKGIPYQPRSKCKTSGDQLAIFGFTEGGSIISFLECLPHGELTVKNTVKVNLSREHWWHWTLKNDYIYAVNSSLKTCYAISFNHETCNIFDKNDMWGEIEVGIEVVGNKIYRYTDRRVFIFDASNPANPKLLKTKKFPVDSKASSLVMEKSGLIVFFPKRKRGVVLWDTKTDQTYDYLTGIESIQGPMIVGDELWFIMFDQKPVLVCMNVINPEDAIISAFVLPRLSDKNEVNDWFEIKGLCINNTGILILLSGERILFAKRPTENIP</sequence>
<name>N1UBW4_9LEPT</name>
<dbReference type="InterPro" id="IPR050458">
    <property type="entry name" value="LolB"/>
</dbReference>
<reference evidence="3 4" key="1">
    <citation type="submission" date="2013-02" db="EMBL/GenBank/DDBJ databases">
        <authorList>
            <person name="Harkins D.M."/>
            <person name="Durkin A.S."/>
            <person name="Brinkac L.M."/>
            <person name="Haft D.H."/>
            <person name="Selengut J.D."/>
            <person name="Sanka R."/>
            <person name="DePew J."/>
            <person name="Purushe J."/>
            <person name="Haake D.A."/>
            <person name="Matsunaga J."/>
            <person name="Vinetz J.M."/>
            <person name="Sutton G.G."/>
            <person name="Nierman W.C."/>
            <person name="Fouts D.E."/>
        </authorList>
    </citation>
    <scope>NUCLEOTIDE SEQUENCE [LARGE SCALE GENOMIC DNA]</scope>
    <source>
        <strain evidence="3 4">Ecochallenge</strain>
    </source>
</reference>
<evidence type="ECO:0000259" key="2">
    <source>
        <dbReference type="PROSITE" id="PS51977"/>
    </source>
</evidence>
<dbReference type="SMART" id="SM00773">
    <property type="entry name" value="WGR"/>
    <property type="match status" value="1"/>
</dbReference>